<dbReference type="Proteomes" id="UP001612915">
    <property type="component" value="Unassembled WGS sequence"/>
</dbReference>
<protein>
    <recommendedName>
        <fullName evidence="3">Ribosome maturation factor RimP</fullName>
    </recommendedName>
</protein>
<evidence type="ECO:0000256" key="2">
    <source>
        <dbReference type="ARBA" id="ARBA00022517"/>
    </source>
</evidence>
<name>A0ABW8APX2_9ACTN</name>
<dbReference type="EMBL" id="JBITLV010000003">
    <property type="protein sequence ID" value="MFI7587687.1"/>
    <property type="molecule type" value="Genomic_DNA"/>
</dbReference>
<evidence type="ECO:0000256" key="1">
    <source>
        <dbReference type="ARBA" id="ARBA00022490"/>
    </source>
</evidence>
<comment type="similarity">
    <text evidence="3">Belongs to the RimP family.</text>
</comment>
<dbReference type="Pfam" id="PF02576">
    <property type="entry name" value="RimP_N"/>
    <property type="match status" value="1"/>
</dbReference>
<dbReference type="HAMAP" id="MF_01077">
    <property type="entry name" value="RimP"/>
    <property type="match status" value="1"/>
</dbReference>
<comment type="subcellular location">
    <subcellularLocation>
        <location evidence="3">Cytoplasm</location>
    </subcellularLocation>
</comment>
<dbReference type="InterPro" id="IPR028989">
    <property type="entry name" value="RimP_N"/>
</dbReference>
<accession>A0ABW8APX2</accession>
<comment type="caution">
    <text evidence="5">The sequence shown here is derived from an EMBL/GenBank/DDBJ whole genome shotgun (WGS) entry which is preliminary data.</text>
</comment>
<keyword evidence="6" id="KW-1185">Reference proteome</keyword>
<evidence type="ECO:0000313" key="5">
    <source>
        <dbReference type="EMBL" id="MFI7587687.1"/>
    </source>
</evidence>
<feature type="domain" description="Ribosome maturation factor RimP N-terminal" evidence="4">
    <location>
        <begin position="13"/>
        <end position="90"/>
    </location>
</feature>
<keyword evidence="2 3" id="KW-0690">Ribosome biogenesis</keyword>
<dbReference type="PANTHER" id="PTHR33867">
    <property type="entry name" value="RIBOSOME MATURATION FACTOR RIMP"/>
    <property type="match status" value="1"/>
</dbReference>
<reference evidence="5 6" key="1">
    <citation type="submission" date="2024-10" db="EMBL/GenBank/DDBJ databases">
        <title>The Natural Products Discovery Center: Release of the First 8490 Sequenced Strains for Exploring Actinobacteria Biosynthetic Diversity.</title>
        <authorList>
            <person name="Kalkreuter E."/>
            <person name="Kautsar S.A."/>
            <person name="Yang D."/>
            <person name="Bader C.D."/>
            <person name="Teijaro C.N."/>
            <person name="Fluegel L."/>
            <person name="Davis C.M."/>
            <person name="Simpson J.R."/>
            <person name="Lauterbach L."/>
            <person name="Steele A.D."/>
            <person name="Gui C."/>
            <person name="Meng S."/>
            <person name="Li G."/>
            <person name="Viehrig K."/>
            <person name="Ye F."/>
            <person name="Su P."/>
            <person name="Kiefer A.F."/>
            <person name="Nichols A."/>
            <person name="Cepeda A.J."/>
            <person name="Yan W."/>
            <person name="Fan B."/>
            <person name="Jiang Y."/>
            <person name="Adhikari A."/>
            <person name="Zheng C.-J."/>
            <person name="Schuster L."/>
            <person name="Cowan T.M."/>
            <person name="Smanski M.J."/>
            <person name="Chevrette M.G."/>
            <person name="De Carvalho L.P.S."/>
            <person name="Shen B."/>
        </authorList>
    </citation>
    <scope>NUCLEOTIDE SEQUENCE [LARGE SCALE GENOMIC DNA]</scope>
    <source>
        <strain evidence="5 6">NPDC049639</strain>
    </source>
</reference>
<evidence type="ECO:0000259" key="4">
    <source>
        <dbReference type="Pfam" id="PF02576"/>
    </source>
</evidence>
<evidence type="ECO:0000256" key="3">
    <source>
        <dbReference type="HAMAP-Rule" id="MF_01077"/>
    </source>
</evidence>
<organism evidence="5 6">
    <name type="scientific">Spongisporangium articulatum</name>
    <dbReference type="NCBI Taxonomy" id="3362603"/>
    <lineage>
        <taxon>Bacteria</taxon>
        <taxon>Bacillati</taxon>
        <taxon>Actinomycetota</taxon>
        <taxon>Actinomycetes</taxon>
        <taxon>Kineosporiales</taxon>
        <taxon>Kineosporiaceae</taxon>
        <taxon>Spongisporangium</taxon>
    </lineage>
</organism>
<comment type="function">
    <text evidence="3">Required for maturation of 30S ribosomal subunits.</text>
</comment>
<dbReference type="PANTHER" id="PTHR33867:SF1">
    <property type="entry name" value="RIBOSOME MATURATION FACTOR RIMP"/>
    <property type="match status" value="1"/>
</dbReference>
<gene>
    <name evidence="3 5" type="primary">rimP</name>
    <name evidence="5" type="ORF">ACIB24_11495</name>
</gene>
<dbReference type="Gene3D" id="3.30.300.70">
    <property type="entry name" value="RimP-like superfamily, N-terminal"/>
    <property type="match status" value="1"/>
</dbReference>
<dbReference type="SUPFAM" id="SSF75420">
    <property type="entry name" value="YhbC-like, N-terminal domain"/>
    <property type="match status" value="1"/>
</dbReference>
<evidence type="ECO:0000313" key="6">
    <source>
        <dbReference type="Proteomes" id="UP001612915"/>
    </source>
</evidence>
<proteinExistence type="inferred from homology"/>
<dbReference type="CDD" id="cd01734">
    <property type="entry name" value="YlxS_C"/>
    <property type="match status" value="1"/>
</dbReference>
<keyword evidence="1 3" id="KW-0963">Cytoplasm</keyword>
<dbReference type="InterPro" id="IPR003728">
    <property type="entry name" value="Ribosome_maturation_RimP"/>
</dbReference>
<sequence>MGAPSPVDGVRQLVEPLVAEAGLVLEDVTVTPAGKRRVLRITVDLPETETGGVPMDSVAEAAQAISAALDADASMGSTPYVLEVSSPGADRPLTQRRHWLRARGRLVRLTPADGVKTSAPQWSGDAPAGRLEAVDDDGVELEGGRRYPWGEIRAGKVELDFSRPVEGEELDEEES</sequence>
<dbReference type="InterPro" id="IPR028998">
    <property type="entry name" value="RimP_C"/>
</dbReference>
<dbReference type="RefSeq" id="WP_398279834.1">
    <property type="nucleotide sequence ID" value="NZ_JBITLV010000003.1"/>
</dbReference>
<dbReference type="InterPro" id="IPR035956">
    <property type="entry name" value="RimP_N_sf"/>
</dbReference>